<dbReference type="EMBL" id="CP011541">
    <property type="protein sequence ID" value="AKK02098.1"/>
    <property type="molecule type" value="Genomic_DNA"/>
</dbReference>
<evidence type="ECO:0000313" key="2">
    <source>
        <dbReference type="Proteomes" id="UP000035368"/>
    </source>
</evidence>
<dbReference type="STRING" id="1050174.CEPID_01020"/>
<sequence>MDLGESSIVNLVFLRKFSRGDRRRWLAAHGDDFVFLAPSVAIEREVFGSLSPRARIQYRAIALGNHYSFAVAVDKTAASLHGWPDFHDTHLVFAVPTTPPRRQWPRGVKFVQRSRIETEEIFGIRTATQAQTVLDIARLSSFPDALAACDLARSRGIDITIPQHPLRGTRQARRALILATDASISPAVSRARATLIDAHFKRIEVASTIYIGQPARPVIVPLCINERIAIFDRALCDPEIIAEFGNAGFKTIVVTSEDIATGRFLREAERLRRKLLSEGFDIFAHG</sequence>
<dbReference type="Proteomes" id="UP000035368">
    <property type="component" value="Chromosome"/>
</dbReference>
<evidence type="ECO:0000313" key="1">
    <source>
        <dbReference type="EMBL" id="AKK02098.1"/>
    </source>
</evidence>
<proteinExistence type="predicted"/>
<name>A0A0G3GR94_9CORY</name>
<accession>A0A0G3GR94</accession>
<protein>
    <submittedName>
        <fullName evidence="1">Uncharacterized protein</fullName>
    </submittedName>
</protein>
<dbReference type="PATRIC" id="fig|1050174.4.peg.213"/>
<organism evidence="1 2">
    <name type="scientific">Corynebacterium epidermidicanis</name>
    <dbReference type="NCBI Taxonomy" id="1050174"/>
    <lineage>
        <taxon>Bacteria</taxon>
        <taxon>Bacillati</taxon>
        <taxon>Actinomycetota</taxon>
        <taxon>Actinomycetes</taxon>
        <taxon>Mycobacteriales</taxon>
        <taxon>Corynebacteriaceae</taxon>
        <taxon>Corynebacterium</taxon>
    </lineage>
</organism>
<dbReference type="AlphaFoldDB" id="A0A0G3GR94"/>
<dbReference type="KEGG" id="cei:CEPID_01020"/>
<reference evidence="1 2" key="1">
    <citation type="submission" date="2015-05" db="EMBL/GenBank/DDBJ databases">
        <title>Complete genome sequence of Corynebacterium epidermidicanis DSM 45586, isolated from the skin of a dog suffering from pruritus.</title>
        <authorList>
            <person name="Ruckert C."/>
            <person name="Albersmeier A."/>
            <person name="Winkler A."/>
            <person name="Tauch A."/>
        </authorList>
    </citation>
    <scope>NUCLEOTIDE SEQUENCE [LARGE SCALE GENOMIC DNA]</scope>
    <source>
        <strain evidence="1 2">DSM 45586</strain>
    </source>
</reference>
<keyword evidence="2" id="KW-1185">Reference proteome</keyword>
<gene>
    <name evidence="1" type="ORF">CEPID_01020</name>
</gene>